<organism evidence="3 4">
    <name type="scientific">Allacma fusca</name>
    <dbReference type="NCBI Taxonomy" id="39272"/>
    <lineage>
        <taxon>Eukaryota</taxon>
        <taxon>Metazoa</taxon>
        <taxon>Ecdysozoa</taxon>
        <taxon>Arthropoda</taxon>
        <taxon>Hexapoda</taxon>
        <taxon>Collembola</taxon>
        <taxon>Symphypleona</taxon>
        <taxon>Sminthuridae</taxon>
        <taxon>Allacma</taxon>
    </lineage>
</organism>
<evidence type="ECO:0000313" key="4">
    <source>
        <dbReference type="Proteomes" id="UP000708208"/>
    </source>
</evidence>
<feature type="region of interest" description="Disordered" evidence="1">
    <location>
        <begin position="348"/>
        <end position="432"/>
    </location>
</feature>
<dbReference type="Pfam" id="PF14901">
    <property type="entry name" value="Jiv90"/>
    <property type="match status" value="1"/>
</dbReference>
<sequence length="827" mass="89288">MEFLSSTSSRFKFDTDSLTANAEEMDKEVEDRMRLMYGDVPPSPTGLVLNGQGNKSLYHEPPPGKKYLGNAPNIPTMNRRELNSMIPPANYNLHLITKGAVDHSKILQDSKVEIVQPKVIGKEHVVMVEKIPQRAVTPKDGVDSRPQTPGKLSYSEVLTKNEPKGSGTTIQKTNSAPSSNSPSPAPATSRSLDSSLPSTGSTPVKNSHRRTSVSNCHPTDFYSEVVPSNSSSSSSSPTTKPKLTSAGSFDNNKFRGKENSSNSSSKSSTARNTPAGTPVHSCAGGRGVKLERKVLSSNVGNNNSQTTGTGKSKVIGAGSSNTKNAKSFQFEFDIEDLDDIQEKLLLGGKGGKRGSSSGYSASSTGIQPSKNSASNSSSTTPNVSLNGNLTNNVEKKTGPSLSNGVKIGNRNGRDKNERNRGRKGGWRMDTHGGRRMLSLQPERCTTSGGLSYGIYGRNSNRKFPGGRRRSLTRILASGEEALKRLLSVKGQDPYSILGVRSDSTDETIRRYYKKQAVLVHPDKNLVPGAEEAFKILARAFELVGEPAKRFEYHRQLLEAHQKERVFGEIGNLLEQLRKKMESVTNTIRCTKCNSRHNKVRTDRPLFAARYCAQCRINHAAREGDLWAEKKGLFGFSRQYYACMDSSIWEVNEWASCQKKNLKHLQPDSHNVMYRLVAGGGNNPSSSSSKYSNKGQTDPNSFRNNCDNSSFNYSSPGDDANGSFEDPLEPEMDDWDTLINNLFRSSNIAGGGSGSSQHNKNSSNSGSGSTRVSSSGSFNSSSKFTGMGTNSNPTTAASAAGGGLGSANGLGGSANAANVRRRGKVKRK</sequence>
<feature type="compositionally biased region" description="Low complexity" evidence="1">
    <location>
        <begin position="754"/>
        <end position="798"/>
    </location>
</feature>
<dbReference type="CDD" id="cd06257">
    <property type="entry name" value="DnaJ"/>
    <property type="match status" value="1"/>
</dbReference>
<dbReference type="AlphaFoldDB" id="A0A8J2J708"/>
<gene>
    <name evidence="3" type="ORF">AFUS01_LOCUS4480</name>
</gene>
<dbReference type="SMART" id="SM00271">
    <property type="entry name" value="DnaJ"/>
    <property type="match status" value="1"/>
</dbReference>
<feature type="region of interest" description="Disordered" evidence="1">
    <location>
        <begin position="136"/>
        <end position="321"/>
    </location>
</feature>
<feature type="compositionally biased region" description="Basic residues" evidence="1">
    <location>
        <begin position="818"/>
        <end position="827"/>
    </location>
</feature>
<feature type="compositionally biased region" description="Low complexity" evidence="1">
    <location>
        <begin position="354"/>
        <end position="386"/>
    </location>
</feature>
<feature type="region of interest" description="Disordered" evidence="1">
    <location>
        <begin position="745"/>
        <end position="827"/>
    </location>
</feature>
<accession>A0A8J2J708</accession>
<feature type="compositionally biased region" description="Gly residues" evidence="1">
    <location>
        <begin position="799"/>
        <end position="811"/>
    </location>
</feature>
<feature type="compositionally biased region" description="Low complexity" evidence="1">
    <location>
        <begin position="173"/>
        <end position="189"/>
    </location>
</feature>
<evidence type="ECO:0000256" key="1">
    <source>
        <dbReference type="SAM" id="MobiDB-lite"/>
    </source>
</evidence>
<name>A0A8J2J708_9HEXA</name>
<dbReference type="EMBL" id="CAJVCH010027936">
    <property type="protein sequence ID" value="CAG7703272.1"/>
    <property type="molecule type" value="Genomic_DNA"/>
</dbReference>
<feature type="compositionally biased region" description="Low complexity" evidence="1">
    <location>
        <begin position="682"/>
        <end position="694"/>
    </location>
</feature>
<dbReference type="Proteomes" id="UP000708208">
    <property type="component" value="Unassembled WGS sequence"/>
</dbReference>
<dbReference type="InterPro" id="IPR052317">
    <property type="entry name" value="Viral_replicn-host_int_reg"/>
</dbReference>
<feature type="compositionally biased region" description="Low complexity" evidence="1">
    <location>
        <begin position="227"/>
        <end position="245"/>
    </location>
</feature>
<feature type="region of interest" description="Disordered" evidence="1">
    <location>
        <begin position="676"/>
        <end position="730"/>
    </location>
</feature>
<feature type="compositionally biased region" description="Polar residues" evidence="1">
    <location>
        <begin position="695"/>
        <end position="714"/>
    </location>
</feature>
<feature type="compositionally biased region" description="Polar residues" evidence="1">
    <location>
        <begin position="295"/>
        <end position="310"/>
    </location>
</feature>
<dbReference type="PROSITE" id="PS50076">
    <property type="entry name" value="DNAJ_2"/>
    <property type="match status" value="1"/>
</dbReference>
<comment type="caution">
    <text evidence="3">The sequence shown here is derived from an EMBL/GenBank/DDBJ whole genome shotgun (WGS) entry which is preliminary data.</text>
</comment>
<dbReference type="Pfam" id="PF00226">
    <property type="entry name" value="DnaJ"/>
    <property type="match status" value="1"/>
</dbReference>
<feature type="compositionally biased region" description="Low complexity" evidence="1">
    <location>
        <begin position="259"/>
        <end position="268"/>
    </location>
</feature>
<proteinExistence type="predicted"/>
<evidence type="ECO:0000313" key="3">
    <source>
        <dbReference type="EMBL" id="CAG7703272.1"/>
    </source>
</evidence>
<dbReference type="InterPro" id="IPR032843">
    <property type="entry name" value="Jiv"/>
</dbReference>
<feature type="domain" description="J" evidence="2">
    <location>
        <begin position="492"/>
        <end position="556"/>
    </location>
</feature>
<feature type="compositionally biased region" description="Polar residues" evidence="1">
    <location>
        <begin position="190"/>
        <end position="205"/>
    </location>
</feature>
<dbReference type="PANTHER" id="PTHR44665:SF1">
    <property type="entry name" value="DNAJ HOMOLOG SUBFAMILY C MEMBER 14"/>
    <property type="match status" value="1"/>
</dbReference>
<dbReference type="PANTHER" id="PTHR44665">
    <property type="entry name" value="DNAJ HOMOLOG SUBFAMILY C MEMBER 14"/>
    <property type="match status" value="1"/>
</dbReference>
<reference evidence="3" key="1">
    <citation type="submission" date="2021-06" db="EMBL/GenBank/DDBJ databases">
        <authorList>
            <person name="Hodson N. C."/>
            <person name="Mongue J. A."/>
            <person name="Jaron S. K."/>
        </authorList>
    </citation>
    <scope>NUCLEOTIDE SEQUENCE</scope>
</reference>
<keyword evidence="4" id="KW-1185">Reference proteome</keyword>
<dbReference type="OrthoDB" id="1507364at2759"/>
<dbReference type="InterPro" id="IPR001623">
    <property type="entry name" value="DnaJ_domain"/>
</dbReference>
<evidence type="ECO:0000259" key="2">
    <source>
        <dbReference type="PROSITE" id="PS50076"/>
    </source>
</evidence>
<protein>
    <recommendedName>
        <fullName evidence="2">J domain-containing protein</fullName>
    </recommendedName>
</protein>